<evidence type="ECO:0000259" key="4">
    <source>
        <dbReference type="PROSITE" id="PS51898"/>
    </source>
</evidence>
<dbReference type="SUPFAM" id="SSF56349">
    <property type="entry name" value="DNA breaking-rejoining enzymes"/>
    <property type="match status" value="1"/>
</dbReference>
<reference evidence="5" key="1">
    <citation type="submission" date="2019-08" db="EMBL/GenBank/DDBJ databases">
        <authorList>
            <person name="Kucharzyk K."/>
            <person name="Murdoch R.W."/>
            <person name="Higgins S."/>
            <person name="Loffler F."/>
        </authorList>
    </citation>
    <scope>NUCLEOTIDE SEQUENCE</scope>
</reference>
<evidence type="ECO:0000256" key="3">
    <source>
        <dbReference type="ARBA" id="ARBA00023172"/>
    </source>
</evidence>
<evidence type="ECO:0000313" key="5">
    <source>
        <dbReference type="EMBL" id="MPM56341.1"/>
    </source>
</evidence>
<dbReference type="PANTHER" id="PTHR30349:SF77">
    <property type="entry name" value="TYROSINE RECOMBINASE XERC"/>
    <property type="match status" value="1"/>
</dbReference>
<keyword evidence="3" id="KW-0233">DNA recombination</keyword>
<dbReference type="Gene3D" id="1.10.443.10">
    <property type="entry name" value="Intergrase catalytic core"/>
    <property type="match status" value="1"/>
</dbReference>
<protein>
    <submittedName>
        <fullName evidence="5">Tyrosine recombinase XerC</fullName>
    </submittedName>
</protein>
<comment type="caution">
    <text evidence="5">The sequence shown here is derived from an EMBL/GenBank/DDBJ whole genome shotgun (WGS) entry which is preliminary data.</text>
</comment>
<evidence type="ECO:0000256" key="1">
    <source>
        <dbReference type="ARBA" id="ARBA00004496"/>
    </source>
</evidence>
<dbReference type="AlphaFoldDB" id="A0A645AVK1"/>
<dbReference type="GO" id="GO:0005737">
    <property type="term" value="C:cytoplasm"/>
    <property type="evidence" value="ECO:0007669"/>
    <property type="project" value="UniProtKB-SubCell"/>
</dbReference>
<keyword evidence="2" id="KW-0229">DNA integration</keyword>
<comment type="subcellular location">
    <subcellularLocation>
        <location evidence="1">Cytoplasm</location>
    </subcellularLocation>
</comment>
<evidence type="ECO:0000256" key="2">
    <source>
        <dbReference type="ARBA" id="ARBA00022908"/>
    </source>
</evidence>
<dbReference type="GO" id="GO:0003677">
    <property type="term" value="F:DNA binding"/>
    <property type="evidence" value="ECO:0007669"/>
    <property type="project" value="InterPro"/>
</dbReference>
<dbReference type="GO" id="GO:0015074">
    <property type="term" value="P:DNA integration"/>
    <property type="evidence" value="ECO:0007669"/>
    <property type="project" value="UniProtKB-KW"/>
</dbReference>
<dbReference type="PANTHER" id="PTHR30349">
    <property type="entry name" value="PHAGE INTEGRASE-RELATED"/>
    <property type="match status" value="1"/>
</dbReference>
<sequence>MNEVLIEPSSQELYALILSKDDCYNDDARLFVDFLKKRQYGVTQTGLEEYARYLDSLIDGKRYSANTYNKRLQGAKQRLRHLFENSPSAEHDATRLRFERALNAVKLKKINSTAVSRENVLTEQEVNQLITESTDKTVSLMVEFLYATGCRISEMLGILLTNMVKSNGKYIIRVLGKRRKERKVFAATALVEKVKEQFQGSVYLFEHNGEQYDRISVTRRIAYQGSIILRKHISAHTFRHSCATALLEKTKNLKGVSKYLGHSSVSTTANLYVHSELTWEDISATAPISA</sequence>
<dbReference type="InterPro" id="IPR013762">
    <property type="entry name" value="Integrase-like_cat_sf"/>
</dbReference>
<accession>A0A645AVK1</accession>
<organism evidence="5">
    <name type="scientific">bioreactor metagenome</name>
    <dbReference type="NCBI Taxonomy" id="1076179"/>
    <lineage>
        <taxon>unclassified sequences</taxon>
        <taxon>metagenomes</taxon>
        <taxon>ecological metagenomes</taxon>
    </lineage>
</organism>
<dbReference type="PROSITE" id="PS51898">
    <property type="entry name" value="TYR_RECOMBINASE"/>
    <property type="match status" value="1"/>
</dbReference>
<name>A0A645AVK1_9ZZZZ</name>
<dbReference type="EMBL" id="VSSQ01015710">
    <property type="protein sequence ID" value="MPM56341.1"/>
    <property type="molecule type" value="Genomic_DNA"/>
</dbReference>
<dbReference type="InterPro" id="IPR002104">
    <property type="entry name" value="Integrase_catalytic"/>
</dbReference>
<gene>
    <name evidence="5" type="primary">xerC_165</name>
    <name evidence="5" type="ORF">SDC9_103143</name>
</gene>
<feature type="domain" description="Tyr recombinase" evidence="4">
    <location>
        <begin position="116"/>
        <end position="287"/>
    </location>
</feature>
<dbReference type="InterPro" id="IPR050090">
    <property type="entry name" value="Tyrosine_recombinase_XerCD"/>
</dbReference>
<dbReference type="InterPro" id="IPR011010">
    <property type="entry name" value="DNA_brk_join_enz"/>
</dbReference>
<proteinExistence type="predicted"/>
<dbReference type="GO" id="GO:0006310">
    <property type="term" value="P:DNA recombination"/>
    <property type="evidence" value="ECO:0007669"/>
    <property type="project" value="UniProtKB-KW"/>
</dbReference>
<dbReference type="Pfam" id="PF00589">
    <property type="entry name" value="Phage_integrase"/>
    <property type="match status" value="1"/>
</dbReference>